<dbReference type="GO" id="GO:0036430">
    <property type="term" value="F:CMP kinase activity"/>
    <property type="evidence" value="ECO:0007669"/>
    <property type="project" value="RHEA"/>
</dbReference>
<evidence type="ECO:0000256" key="5">
    <source>
        <dbReference type="ARBA" id="ARBA00022840"/>
    </source>
</evidence>
<evidence type="ECO:0000256" key="1">
    <source>
        <dbReference type="ARBA" id="ARBA00009427"/>
    </source>
</evidence>
<keyword evidence="3 8" id="KW-0547">Nucleotide-binding</keyword>
<keyword evidence="8" id="KW-0963">Cytoplasm</keyword>
<comment type="catalytic activity">
    <reaction evidence="7 8">
        <text>CMP + ATP = CDP + ADP</text>
        <dbReference type="Rhea" id="RHEA:11600"/>
        <dbReference type="ChEBI" id="CHEBI:30616"/>
        <dbReference type="ChEBI" id="CHEBI:58069"/>
        <dbReference type="ChEBI" id="CHEBI:60377"/>
        <dbReference type="ChEBI" id="CHEBI:456216"/>
        <dbReference type="EC" id="2.7.4.25"/>
    </reaction>
</comment>
<protein>
    <recommendedName>
        <fullName evidence="8">Cytidylate kinase</fullName>
        <shortName evidence="8">CK</shortName>
        <ecNumber evidence="8">2.7.4.25</ecNumber>
    </recommendedName>
    <alternativeName>
        <fullName evidence="8">Cytidine monophosphate kinase</fullName>
        <shortName evidence="8">CMP kinase</shortName>
    </alternativeName>
</protein>
<evidence type="ECO:0000313" key="10">
    <source>
        <dbReference type="EMBL" id="ABC88924.1"/>
    </source>
</evidence>
<feature type="domain" description="Cytidylate kinase" evidence="9">
    <location>
        <begin position="51"/>
        <end position="242"/>
    </location>
</feature>
<dbReference type="InterPro" id="IPR027417">
    <property type="entry name" value="P-loop_NTPase"/>
</dbReference>
<evidence type="ECO:0000256" key="3">
    <source>
        <dbReference type="ARBA" id="ARBA00022741"/>
    </source>
</evidence>
<dbReference type="NCBIfam" id="TIGR00017">
    <property type="entry name" value="cmk"/>
    <property type="match status" value="1"/>
</dbReference>
<dbReference type="HAMAP" id="MF_00238">
    <property type="entry name" value="Cytidyl_kinase_type1"/>
    <property type="match status" value="1"/>
</dbReference>
<evidence type="ECO:0000259" key="9">
    <source>
        <dbReference type="Pfam" id="PF02224"/>
    </source>
</evidence>
<feature type="binding site" evidence="8">
    <location>
        <begin position="55"/>
        <end position="63"/>
    </location>
    <ligand>
        <name>ATP</name>
        <dbReference type="ChEBI" id="CHEBI:30616"/>
    </ligand>
</feature>
<dbReference type="InterPro" id="IPR011994">
    <property type="entry name" value="Cytidylate_kinase_dom"/>
</dbReference>
<dbReference type="EMBL" id="CP000133">
    <property type="protein sequence ID" value="ABC88924.1"/>
    <property type="molecule type" value="Genomic_DNA"/>
</dbReference>
<dbReference type="InterPro" id="IPR003136">
    <property type="entry name" value="Cytidylate_kin"/>
</dbReference>
<sequence>MQLQRITRCMALRRSPPPTSCSSRIRAIRPLWRLMAHHCRIDLMATKSFTIAIDGPAAAGKGTLSRLIAERYGFHHLDTGLTYRATAKALLDAGLPLDDEAVAEKMAREVELAGLDRDILSRHEIGEAASKIAVMPAVRRALVEAQRRFAARTPGTVLDGRDIGTVVCPDAPVKLYVTASPEVRARRRYDEILGKGATADFEAIFEDVKRRDERDMGRADSPLKPADDAHLLDTSEMSIEAAFHAAHSIIDAALSRNA</sequence>
<evidence type="ECO:0000256" key="2">
    <source>
        <dbReference type="ARBA" id="ARBA00022679"/>
    </source>
</evidence>
<comment type="similarity">
    <text evidence="1 8">Belongs to the cytidylate kinase family. Type 1 subfamily.</text>
</comment>
<keyword evidence="2 8" id="KW-0808">Transferase</keyword>
<dbReference type="CDD" id="cd02020">
    <property type="entry name" value="CMPK"/>
    <property type="match status" value="1"/>
</dbReference>
<dbReference type="Pfam" id="PF02224">
    <property type="entry name" value="Cytidylate_kin"/>
    <property type="match status" value="1"/>
</dbReference>
<dbReference type="GO" id="GO:0036431">
    <property type="term" value="F:dCMP kinase activity"/>
    <property type="evidence" value="ECO:0007669"/>
    <property type="project" value="InterPro"/>
</dbReference>
<dbReference type="Gene3D" id="3.40.50.300">
    <property type="entry name" value="P-loop containing nucleotide triphosphate hydrolases"/>
    <property type="match status" value="1"/>
</dbReference>
<gene>
    <name evidence="8 10" type="primary">cmk</name>
    <name evidence="10" type="ordered locus">RHE_CH00098</name>
</gene>
<dbReference type="Proteomes" id="UP000001936">
    <property type="component" value="Chromosome"/>
</dbReference>
<name>Q2KE12_RHIEC</name>
<evidence type="ECO:0000256" key="7">
    <source>
        <dbReference type="ARBA" id="ARBA00048478"/>
    </source>
</evidence>
<comment type="catalytic activity">
    <reaction evidence="6 8">
        <text>dCMP + ATP = dCDP + ADP</text>
        <dbReference type="Rhea" id="RHEA:25094"/>
        <dbReference type="ChEBI" id="CHEBI:30616"/>
        <dbReference type="ChEBI" id="CHEBI:57566"/>
        <dbReference type="ChEBI" id="CHEBI:58593"/>
        <dbReference type="ChEBI" id="CHEBI:456216"/>
        <dbReference type="EC" id="2.7.4.25"/>
    </reaction>
</comment>
<accession>Q2KE12</accession>
<dbReference type="eggNOG" id="COG0283">
    <property type="taxonomic scope" value="Bacteria"/>
</dbReference>
<keyword evidence="4 8" id="KW-0418">Kinase</keyword>
<dbReference type="GO" id="GO:0005524">
    <property type="term" value="F:ATP binding"/>
    <property type="evidence" value="ECO:0007669"/>
    <property type="project" value="UniProtKB-UniRule"/>
</dbReference>
<evidence type="ECO:0000256" key="4">
    <source>
        <dbReference type="ARBA" id="ARBA00022777"/>
    </source>
</evidence>
<dbReference type="KEGG" id="ret:RHE_CH00098"/>
<comment type="subcellular location">
    <subcellularLocation>
        <location evidence="8">Cytoplasm</location>
    </subcellularLocation>
</comment>
<evidence type="ECO:0000256" key="8">
    <source>
        <dbReference type="HAMAP-Rule" id="MF_00238"/>
    </source>
</evidence>
<dbReference type="SUPFAM" id="SSF52540">
    <property type="entry name" value="P-loop containing nucleoside triphosphate hydrolases"/>
    <property type="match status" value="1"/>
</dbReference>
<dbReference type="EC" id="2.7.4.25" evidence="8"/>
<proteinExistence type="inferred from homology"/>
<keyword evidence="5 8" id="KW-0067">ATP-binding</keyword>
<dbReference type="HOGENOM" id="CLU_079959_0_1_5"/>
<dbReference type="AlphaFoldDB" id="Q2KE12"/>
<keyword evidence="11" id="KW-1185">Reference proteome</keyword>
<evidence type="ECO:0000256" key="6">
    <source>
        <dbReference type="ARBA" id="ARBA00047615"/>
    </source>
</evidence>
<dbReference type="GO" id="GO:0006220">
    <property type="term" value="P:pyrimidine nucleotide metabolic process"/>
    <property type="evidence" value="ECO:0007669"/>
    <property type="project" value="UniProtKB-UniRule"/>
</dbReference>
<reference evidence="10 11" key="1">
    <citation type="journal article" date="2006" name="Proc. Natl. Acad. Sci. U.S.A.">
        <title>The partitioned Rhizobium etli genome: genetic and metabolic redundancy in seven interacting replicons.</title>
        <authorList>
            <person name="Gonzalez V."/>
            <person name="Santamaria R.I."/>
            <person name="Bustos P."/>
            <person name="Hernandez-Gonzalez I."/>
            <person name="Medrano-Soto A."/>
            <person name="Moreno-Hagelsieb G."/>
            <person name="Janga S.C."/>
            <person name="Ramirez M.A."/>
            <person name="Jimenez-Jacinto V."/>
            <person name="Collado-Vides J."/>
            <person name="Davila G."/>
        </authorList>
    </citation>
    <scope>NUCLEOTIDE SEQUENCE [LARGE SCALE GENOMIC DNA]</scope>
    <source>
        <strain evidence="11">ATCC 51251 / DSM 11541 / JCM 21823 / NBRC 15573 / CFN 42</strain>
    </source>
</reference>
<organism evidence="10 11">
    <name type="scientific">Rhizobium etli (strain ATCC 51251 / DSM 11541 / JCM 21823 / NBRC 15573 / CFN 42)</name>
    <dbReference type="NCBI Taxonomy" id="347834"/>
    <lineage>
        <taxon>Bacteria</taxon>
        <taxon>Pseudomonadati</taxon>
        <taxon>Pseudomonadota</taxon>
        <taxon>Alphaproteobacteria</taxon>
        <taxon>Hyphomicrobiales</taxon>
        <taxon>Rhizobiaceae</taxon>
        <taxon>Rhizobium/Agrobacterium group</taxon>
        <taxon>Rhizobium</taxon>
    </lineage>
</organism>
<dbReference type="GO" id="GO:0005737">
    <property type="term" value="C:cytoplasm"/>
    <property type="evidence" value="ECO:0007669"/>
    <property type="project" value="UniProtKB-SubCell"/>
</dbReference>
<evidence type="ECO:0000313" key="11">
    <source>
        <dbReference type="Proteomes" id="UP000001936"/>
    </source>
</evidence>